<gene>
    <name evidence="3" type="ORF">K402DRAFT_247358</name>
</gene>
<evidence type="ECO:0000259" key="2">
    <source>
        <dbReference type="Pfam" id="PF02668"/>
    </source>
</evidence>
<sequence length="399" mass="44750">MNTPATFLERVALPYVLSDKSTPKDVLTAPNSLSGNVPLGFPSSVHSPQTWTATDVEQRPQDWILALTSEEAYAIDHAVQAFIDSKAPLPHLNRDTFDLPRTLSDKLDLVSEACYLGPGFCILRGLNSSARTEEENAILFAGVSSHVASSRGFQDIDKKHVLAHLFKKHRKEFSEYIPPSFNSFPIAFHTDDGDIVALYYASVTERGGRTLITSQSQVYNELAETRPDLLQILAEDWLIDTYFRPDAPPRCSPLLHPHGNGDITIQYSRLPFSRYDGSRAQRADMPPLTDLQIDALNHLQVISNKHAFAAPTQAGDILYFNNVSTFHAREKYEDSATSNMAPQHHDRHLLRLWLLDPKRTSPLAPSLQKIWDEVFAKDREELWCVKAVDAFAMNADKNG</sequence>
<organism evidence="3 4">
    <name type="scientific">Aulographum hederae CBS 113979</name>
    <dbReference type="NCBI Taxonomy" id="1176131"/>
    <lineage>
        <taxon>Eukaryota</taxon>
        <taxon>Fungi</taxon>
        <taxon>Dikarya</taxon>
        <taxon>Ascomycota</taxon>
        <taxon>Pezizomycotina</taxon>
        <taxon>Dothideomycetes</taxon>
        <taxon>Pleosporomycetidae</taxon>
        <taxon>Aulographales</taxon>
        <taxon>Aulographaceae</taxon>
    </lineage>
</organism>
<dbReference type="PANTHER" id="PTHR10696:SF54">
    <property type="entry name" value="FAMILY OXIDOREDUCTASE, PUTATIVE (AFU_ORTHOLOGUE AFUA_4G13850)-RELATED"/>
    <property type="match status" value="1"/>
</dbReference>
<dbReference type="Proteomes" id="UP000800041">
    <property type="component" value="Unassembled WGS sequence"/>
</dbReference>
<dbReference type="InterPro" id="IPR042098">
    <property type="entry name" value="TauD-like_sf"/>
</dbReference>
<reference evidence="3" key="1">
    <citation type="journal article" date="2020" name="Stud. Mycol.">
        <title>101 Dothideomycetes genomes: a test case for predicting lifestyles and emergence of pathogens.</title>
        <authorList>
            <person name="Haridas S."/>
            <person name="Albert R."/>
            <person name="Binder M."/>
            <person name="Bloem J."/>
            <person name="Labutti K."/>
            <person name="Salamov A."/>
            <person name="Andreopoulos B."/>
            <person name="Baker S."/>
            <person name="Barry K."/>
            <person name="Bills G."/>
            <person name="Bluhm B."/>
            <person name="Cannon C."/>
            <person name="Castanera R."/>
            <person name="Culley D."/>
            <person name="Daum C."/>
            <person name="Ezra D."/>
            <person name="Gonzalez J."/>
            <person name="Henrissat B."/>
            <person name="Kuo A."/>
            <person name="Liang C."/>
            <person name="Lipzen A."/>
            <person name="Lutzoni F."/>
            <person name="Magnuson J."/>
            <person name="Mondo S."/>
            <person name="Nolan M."/>
            <person name="Ohm R."/>
            <person name="Pangilinan J."/>
            <person name="Park H.-J."/>
            <person name="Ramirez L."/>
            <person name="Alfaro M."/>
            <person name="Sun H."/>
            <person name="Tritt A."/>
            <person name="Yoshinaga Y."/>
            <person name="Zwiers L.-H."/>
            <person name="Turgeon B."/>
            <person name="Goodwin S."/>
            <person name="Spatafora J."/>
            <person name="Crous P."/>
            <person name="Grigoriev I."/>
        </authorList>
    </citation>
    <scope>NUCLEOTIDE SEQUENCE</scope>
    <source>
        <strain evidence="3">CBS 113979</strain>
    </source>
</reference>
<evidence type="ECO:0000256" key="1">
    <source>
        <dbReference type="ARBA" id="ARBA00023002"/>
    </source>
</evidence>
<evidence type="ECO:0000313" key="3">
    <source>
        <dbReference type="EMBL" id="KAF1990068.1"/>
    </source>
</evidence>
<evidence type="ECO:0000313" key="4">
    <source>
        <dbReference type="Proteomes" id="UP000800041"/>
    </source>
</evidence>
<dbReference type="AlphaFoldDB" id="A0A6G1HAU1"/>
<feature type="domain" description="TauD/TfdA-like" evidence="2">
    <location>
        <begin position="88"/>
        <end position="353"/>
    </location>
</feature>
<protein>
    <submittedName>
        <fullName evidence="3">Clavaminate synthase-like protein</fullName>
    </submittedName>
</protein>
<dbReference type="OrthoDB" id="272271at2759"/>
<accession>A0A6G1HAU1</accession>
<dbReference type="EMBL" id="ML977143">
    <property type="protein sequence ID" value="KAF1990068.1"/>
    <property type="molecule type" value="Genomic_DNA"/>
</dbReference>
<dbReference type="InterPro" id="IPR050411">
    <property type="entry name" value="AlphaKG_dependent_hydroxylases"/>
</dbReference>
<dbReference type="GO" id="GO:0016491">
    <property type="term" value="F:oxidoreductase activity"/>
    <property type="evidence" value="ECO:0007669"/>
    <property type="project" value="UniProtKB-KW"/>
</dbReference>
<keyword evidence="1" id="KW-0560">Oxidoreductase</keyword>
<proteinExistence type="predicted"/>
<dbReference type="SUPFAM" id="SSF51197">
    <property type="entry name" value="Clavaminate synthase-like"/>
    <property type="match status" value="1"/>
</dbReference>
<name>A0A6G1HAU1_9PEZI</name>
<dbReference type="Pfam" id="PF02668">
    <property type="entry name" value="TauD"/>
    <property type="match status" value="1"/>
</dbReference>
<dbReference type="Gene3D" id="3.60.130.10">
    <property type="entry name" value="Clavaminate synthase-like"/>
    <property type="match status" value="1"/>
</dbReference>
<keyword evidence="4" id="KW-1185">Reference proteome</keyword>
<dbReference type="PANTHER" id="PTHR10696">
    <property type="entry name" value="GAMMA-BUTYROBETAINE HYDROXYLASE-RELATED"/>
    <property type="match status" value="1"/>
</dbReference>
<dbReference type="InterPro" id="IPR003819">
    <property type="entry name" value="TauD/TfdA-like"/>
</dbReference>